<protein>
    <submittedName>
        <fullName evidence="2">Uncharacterized protein</fullName>
    </submittedName>
</protein>
<feature type="transmembrane region" description="Helical" evidence="1">
    <location>
        <begin position="69"/>
        <end position="91"/>
    </location>
</feature>
<keyword evidence="1" id="KW-1133">Transmembrane helix</keyword>
<gene>
    <name evidence="2" type="ORF">CLV34_1511</name>
</gene>
<organism evidence="2 3">
    <name type="scientific">Luteimicrobium subarcticum</name>
    <dbReference type="NCBI Taxonomy" id="620910"/>
    <lineage>
        <taxon>Bacteria</taxon>
        <taxon>Bacillati</taxon>
        <taxon>Actinomycetota</taxon>
        <taxon>Actinomycetes</taxon>
        <taxon>Micrococcales</taxon>
        <taxon>Luteimicrobium</taxon>
    </lineage>
</organism>
<name>A0A2M8WT07_9MICO</name>
<keyword evidence="1" id="KW-0472">Membrane</keyword>
<dbReference type="Proteomes" id="UP000231586">
    <property type="component" value="Unassembled WGS sequence"/>
</dbReference>
<proteinExistence type="predicted"/>
<dbReference type="EMBL" id="PGTZ01000007">
    <property type="protein sequence ID" value="PJI94028.1"/>
    <property type="molecule type" value="Genomic_DNA"/>
</dbReference>
<evidence type="ECO:0000313" key="3">
    <source>
        <dbReference type="Proteomes" id="UP000231586"/>
    </source>
</evidence>
<keyword evidence="1" id="KW-0812">Transmembrane</keyword>
<dbReference type="AlphaFoldDB" id="A0A2M8WT07"/>
<sequence length="210" mass="22600">MHHARSLSWRWPTRAVPRLVNPQYASDWMTGAIVAAAVSGVAAAVIGWAPEADRNQVRQEGGRTEARPLPWIALWCAAAVCWGLAVPSLVAQYLPWYARPSWIAQVNAGRSSPDVAARWVGAVQSEKPPGTLAVADPSVLAGPLLPEVLRLEPSTASVDHDADSDPGTVTVRAVRGETMTSLVYICLEPRGATWVVTRVRSAPDCPRTRP</sequence>
<comment type="caution">
    <text evidence="2">The sequence shown here is derived from an EMBL/GenBank/DDBJ whole genome shotgun (WGS) entry which is preliminary data.</text>
</comment>
<evidence type="ECO:0000313" key="2">
    <source>
        <dbReference type="EMBL" id="PJI94028.1"/>
    </source>
</evidence>
<reference evidence="2 3" key="1">
    <citation type="submission" date="2017-11" db="EMBL/GenBank/DDBJ databases">
        <title>Genomic Encyclopedia of Archaeal and Bacterial Type Strains, Phase II (KMG-II): From Individual Species to Whole Genera.</title>
        <authorList>
            <person name="Goeker M."/>
        </authorList>
    </citation>
    <scope>NUCLEOTIDE SEQUENCE [LARGE SCALE GENOMIC DNA]</scope>
    <source>
        <strain evidence="2 3">DSM 22413</strain>
    </source>
</reference>
<feature type="transmembrane region" description="Helical" evidence="1">
    <location>
        <begin position="28"/>
        <end position="49"/>
    </location>
</feature>
<accession>A0A2M8WT07</accession>
<keyword evidence="3" id="KW-1185">Reference proteome</keyword>
<evidence type="ECO:0000256" key="1">
    <source>
        <dbReference type="SAM" id="Phobius"/>
    </source>
</evidence>